<keyword evidence="3" id="KW-1185">Reference proteome</keyword>
<gene>
    <name evidence="2" type="ORF">JI435_407440</name>
</gene>
<proteinExistence type="predicted"/>
<feature type="region of interest" description="Disordered" evidence="1">
    <location>
        <begin position="1"/>
        <end position="66"/>
    </location>
</feature>
<dbReference type="AlphaFoldDB" id="A0A7U2EZ24"/>
<evidence type="ECO:0000313" key="3">
    <source>
        <dbReference type="Proteomes" id="UP000663193"/>
    </source>
</evidence>
<sequence length="66" mass="7029">MSGNPKLFQCGFLQGRKRLGTRRAGRGTDTGVPSKAAGRTPPSNTTTRHESATTARTRRGPSLTSE</sequence>
<dbReference type="VEuPathDB" id="FungiDB:JI435_407440"/>
<dbReference type="Proteomes" id="UP000663193">
    <property type="component" value="Chromosome 5"/>
</dbReference>
<protein>
    <submittedName>
        <fullName evidence="2">Uncharacterized protein</fullName>
    </submittedName>
</protein>
<organism evidence="2 3">
    <name type="scientific">Phaeosphaeria nodorum (strain SN15 / ATCC MYA-4574 / FGSC 10173)</name>
    <name type="common">Glume blotch fungus</name>
    <name type="synonym">Parastagonospora nodorum</name>
    <dbReference type="NCBI Taxonomy" id="321614"/>
    <lineage>
        <taxon>Eukaryota</taxon>
        <taxon>Fungi</taxon>
        <taxon>Dikarya</taxon>
        <taxon>Ascomycota</taxon>
        <taxon>Pezizomycotina</taxon>
        <taxon>Dothideomycetes</taxon>
        <taxon>Pleosporomycetidae</taxon>
        <taxon>Pleosporales</taxon>
        <taxon>Pleosporineae</taxon>
        <taxon>Phaeosphaeriaceae</taxon>
        <taxon>Parastagonospora</taxon>
    </lineage>
</organism>
<reference evidence="3" key="1">
    <citation type="journal article" date="2021" name="BMC Genomics">
        <title>Chromosome-level genome assembly and manually-curated proteome of model necrotroph Parastagonospora nodorum Sn15 reveals a genome-wide trove of candidate effector homologs, and redundancy of virulence-related functions within an accessory chromosome.</title>
        <authorList>
            <person name="Bertazzoni S."/>
            <person name="Jones D.A.B."/>
            <person name="Phan H.T."/>
            <person name="Tan K.-C."/>
            <person name="Hane J.K."/>
        </authorList>
    </citation>
    <scope>NUCLEOTIDE SEQUENCE [LARGE SCALE GENOMIC DNA]</scope>
    <source>
        <strain evidence="3">SN15 / ATCC MYA-4574 / FGSC 10173)</strain>
    </source>
</reference>
<accession>A0A7U2EZ24</accession>
<evidence type="ECO:0000313" key="2">
    <source>
        <dbReference type="EMBL" id="QRC95496.1"/>
    </source>
</evidence>
<dbReference type="EMBL" id="CP069027">
    <property type="protein sequence ID" value="QRC95496.1"/>
    <property type="molecule type" value="Genomic_DNA"/>
</dbReference>
<feature type="compositionally biased region" description="Basic residues" evidence="1">
    <location>
        <begin position="15"/>
        <end position="25"/>
    </location>
</feature>
<name>A0A7U2EZ24_PHANO</name>
<evidence type="ECO:0000256" key="1">
    <source>
        <dbReference type="SAM" id="MobiDB-lite"/>
    </source>
</evidence>